<proteinExistence type="inferred from homology"/>
<dbReference type="InterPro" id="IPR050680">
    <property type="entry name" value="YpeA/RimI_acetyltransf"/>
</dbReference>
<accession>A0ABP3LAK7</accession>
<dbReference type="CDD" id="cd04301">
    <property type="entry name" value="NAT_SF"/>
    <property type="match status" value="1"/>
</dbReference>
<dbReference type="GO" id="GO:0005840">
    <property type="term" value="C:ribosome"/>
    <property type="evidence" value="ECO:0007669"/>
    <property type="project" value="UniProtKB-KW"/>
</dbReference>
<evidence type="ECO:0000313" key="7">
    <source>
        <dbReference type="EMBL" id="GAA0496718.1"/>
    </source>
</evidence>
<organism evidence="7 8">
    <name type="scientific">Salinibacillus aidingensis</name>
    <dbReference type="NCBI Taxonomy" id="237684"/>
    <lineage>
        <taxon>Bacteria</taxon>
        <taxon>Bacillati</taxon>
        <taxon>Bacillota</taxon>
        <taxon>Bacilli</taxon>
        <taxon>Bacillales</taxon>
        <taxon>Bacillaceae</taxon>
        <taxon>Salinibacillus</taxon>
    </lineage>
</organism>
<comment type="function">
    <text evidence="5">Acetylates the N-terminal alanine of ribosomal protein bS18.</text>
</comment>
<dbReference type="SUPFAM" id="SSF55729">
    <property type="entry name" value="Acyl-CoA N-acyltransferases (Nat)"/>
    <property type="match status" value="1"/>
</dbReference>
<comment type="catalytic activity">
    <reaction evidence="5">
        <text>N-terminal L-alanyl-[ribosomal protein bS18] + acetyl-CoA = N-terminal N(alpha)-acetyl-L-alanyl-[ribosomal protein bS18] + CoA + H(+)</text>
        <dbReference type="Rhea" id="RHEA:43756"/>
        <dbReference type="Rhea" id="RHEA-COMP:10676"/>
        <dbReference type="Rhea" id="RHEA-COMP:10677"/>
        <dbReference type="ChEBI" id="CHEBI:15378"/>
        <dbReference type="ChEBI" id="CHEBI:57287"/>
        <dbReference type="ChEBI" id="CHEBI:57288"/>
        <dbReference type="ChEBI" id="CHEBI:64718"/>
        <dbReference type="ChEBI" id="CHEBI:83683"/>
        <dbReference type="EC" id="2.3.1.266"/>
    </reaction>
</comment>
<reference evidence="8" key="1">
    <citation type="journal article" date="2019" name="Int. J. Syst. Evol. Microbiol.">
        <title>The Global Catalogue of Microorganisms (GCM) 10K type strain sequencing project: providing services to taxonomists for standard genome sequencing and annotation.</title>
        <authorList>
            <consortium name="The Broad Institute Genomics Platform"/>
            <consortium name="The Broad Institute Genome Sequencing Center for Infectious Disease"/>
            <person name="Wu L."/>
            <person name="Ma J."/>
        </authorList>
    </citation>
    <scope>NUCLEOTIDE SEQUENCE [LARGE SCALE GENOMIC DNA]</scope>
    <source>
        <strain evidence="8">JCM 12389</strain>
    </source>
</reference>
<dbReference type="PROSITE" id="PS51186">
    <property type="entry name" value="GNAT"/>
    <property type="match status" value="1"/>
</dbReference>
<dbReference type="InterPro" id="IPR016181">
    <property type="entry name" value="Acyl_CoA_acyltransferase"/>
</dbReference>
<evidence type="ECO:0000313" key="8">
    <source>
        <dbReference type="Proteomes" id="UP001500880"/>
    </source>
</evidence>
<gene>
    <name evidence="7" type="primary">rimI</name>
    <name evidence="7" type="ORF">GCM10008986_24540</name>
</gene>
<keyword evidence="7" id="KW-0689">Ribosomal protein</keyword>
<dbReference type="PANTHER" id="PTHR43420:SF44">
    <property type="entry name" value="ACETYLTRANSFERASE YPEA"/>
    <property type="match status" value="1"/>
</dbReference>
<evidence type="ECO:0000256" key="3">
    <source>
        <dbReference type="ARBA" id="ARBA00022679"/>
    </source>
</evidence>
<keyword evidence="8" id="KW-1185">Reference proteome</keyword>
<dbReference type="Proteomes" id="UP001500880">
    <property type="component" value="Unassembled WGS sequence"/>
</dbReference>
<comment type="caution">
    <text evidence="7">The sequence shown here is derived from an EMBL/GenBank/DDBJ whole genome shotgun (WGS) entry which is preliminary data.</text>
</comment>
<dbReference type="InterPro" id="IPR006464">
    <property type="entry name" value="AcTrfase_RimI/Ard1"/>
</dbReference>
<dbReference type="EMBL" id="BAAADO010000005">
    <property type="protein sequence ID" value="GAA0496718.1"/>
    <property type="molecule type" value="Genomic_DNA"/>
</dbReference>
<keyword evidence="3" id="KW-0808">Transferase</keyword>
<dbReference type="Pfam" id="PF00583">
    <property type="entry name" value="Acetyltransf_1"/>
    <property type="match status" value="1"/>
</dbReference>
<sequence length="148" mass="17342">MSDVSIRPMRISDLHQIINIEQKTFNTPWDEGSFKSELEQNKFAHYYVIEDEGIPFGYCGLWVVYESAQITNIAILPEYRGNNYGQELFSYALDEARALQAREMSLEVRTSNIIAQKMYRKFGFVPVGIRKNYYIDNHEDAIVMWVKL</sequence>
<keyword evidence="4" id="KW-0012">Acyltransferase</keyword>
<evidence type="ECO:0000256" key="4">
    <source>
        <dbReference type="ARBA" id="ARBA00023315"/>
    </source>
</evidence>
<comment type="similarity">
    <text evidence="1 5">Belongs to the acetyltransferase family. RimI subfamily.</text>
</comment>
<evidence type="ECO:0000256" key="2">
    <source>
        <dbReference type="ARBA" id="ARBA00022490"/>
    </source>
</evidence>
<dbReference type="EC" id="2.3.1.266" evidence="5"/>
<keyword evidence="2 5" id="KW-0963">Cytoplasm</keyword>
<protein>
    <recommendedName>
        <fullName evidence="5">[Ribosomal protein bS18]-alanine N-acetyltransferase</fullName>
        <ecNumber evidence="5">2.3.1.266</ecNumber>
    </recommendedName>
</protein>
<evidence type="ECO:0000256" key="1">
    <source>
        <dbReference type="ARBA" id="ARBA00005395"/>
    </source>
</evidence>
<dbReference type="PANTHER" id="PTHR43420">
    <property type="entry name" value="ACETYLTRANSFERASE"/>
    <property type="match status" value="1"/>
</dbReference>
<name>A0ABP3LAK7_9BACI</name>
<dbReference type="InterPro" id="IPR000182">
    <property type="entry name" value="GNAT_dom"/>
</dbReference>
<keyword evidence="7" id="KW-0687">Ribonucleoprotein</keyword>
<evidence type="ECO:0000256" key="5">
    <source>
        <dbReference type="RuleBase" id="RU363094"/>
    </source>
</evidence>
<dbReference type="RefSeq" id="WP_343841543.1">
    <property type="nucleotide sequence ID" value="NZ_BAAADO010000005.1"/>
</dbReference>
<dbReference type="Gene3D" id="3.40.630.30">
    <property type="match status" value="1"/>
</dbReference>
<dbReference type="NCBIfam" id="TIGR01575">
    <property type="entry name" value="rimI"/>
    <property type="match status" value="1"/>
</dbReference>
<feature type="domain" description="N-acetyltransferase" evidence="6">
    <location>
        <begin position="4"/>
        <end position="148"/>
    </location>
</feature>
<evidence type="ECO:0000259" key="6">
    <source>
        <dbReference type="PROSITE" id="PS51186"/>
    </source>
</evidence>
<comment type="subcellular location">
    <subcellularLocation>
        <location evidence="5">Cytoplasm</location>
    </subcellularLocation>
</comment>